<keyword evidence="6" id="KW-0472">Membrane</keyword>
<feature type="compositionally biased region" description="Basic residues" evidence="7">
    <location>
        <begin position="1754"/>
        <end position="1764"/>
    </location>
</feature>
<feature type="region of interest" description="Disordered" evidence="7">
    <location>
        <begin position="1917"/>
        <end position="1953"/>
    </location>
</feature>
<feature type="region of interest" description="Disordered" evidence="7">
    <location>
        <begin position="2007"/>
        <end position="2045"/>
    </location>
</feature>
<dbReference type="InterPro" id="IPR000595">
    <property type="entry name" value="cNMP-bd_dom"/>
</dbReference>
<dbReference type="InterPro" id="IPR003604">
    <property type="entry name" value="Matrin/U1-like-C_Znf_C2H2"/>
</dbReference>
<keyword evidence="3 6" id="KW-0813">Transport</keyword>
<dbReference type="STRING" id="210143.A0A1R3I7H4"/>
<evidence type="ECO:0000256" key="5">
    <source>
        <dbReference type="ARBA" id="ARBA00022892"/>
    </source>
</evidence>
<dbReference type="Pfam" id="PF12932">
    <property type="entry name" value="Sec16"/>
    <property type="match status" value="1"/>
</dbReference>
<accession>A0A1R3I7H4</accession>
<evidence type="ECO:0000256" key="6">
    <source>
        <dbReference type="RuleBase" id="RU364101"/>
    </source>
</evidence>
<dbReference type="GO" id="GO:0000139">
    <property type="term" value="C:Golgi membrane"/>
    <property type="evidence" value="ECO:0007669"/>
    <property type="project" value="UniProtKB-SubCell"/>
</dbReference>
<reference evidence="9 10" key="1">
    <citation type="submission" date="2013-09" db="EMBL/GenBank/DDBJ databases">
        <title>Corchorus capsularis genome sequencing.</title>
        <authorList>
            <person name="Alam M."/>
            <person name="Haque M.S."/>
            <person name="Islam M.S."/>
            <person name="Emdad E.M."/>
            <person name="Islam M.M."/>
            <person name="Ahmed B."/>
            <person name="Halim A."/>
            <person name="Hossen Q.M.M."/>
            <person name="Hossain M.Z."/>
            <person name="Ahmed R."/>
            <person name="Khan M.M."/>
            <person name="Islam R."/>
            <person name="Rashid M.M."/>
            <person name="Khan S.A."/>
            <person name="Rahman M.S."/>
            <person name="Alam M."/>
        </authorList>
    </citation>
    <scope>NUCLEOTIDE SEQUENCE [LARGE SCALE GENOMIC DNA]</scope>
    <source>
        <strain evidence="10">cv. CVL-1</strain>
        <tissue evidence="9">Whole seedling</tissue>
    </source>
</reference>
<feature type="region of interest" description="Disordered" evidence="7">
    <location>
        <begin position="1288"/>
        <end position="1355"/>
    </location>
</feature>
<comment type="caution">
    <text evidence="9">The sequence shown here is derived from an EMBL/GenBank/DDBJ whole genome shotgun (WGS) entry which is preliminary data.</text>
</comment>
<gene>
    <name evidence="9" type="ORF">CCACVL1_14331</name>
</gene>
<feature type="compositionally biased region" description="Polar residues" evidence="7">
    <location>
        <begin position="1489"/>
        <end position="1498"/>
    </location>
</feature>
<dbReference type="InterPro" id="IPR024340">
    <property type="entry name" value="Sec16_CCD"/>
</dbReference>
<dbReference type="CDD" id="cd09233">
    <property type="entry name" value="ACE1-Sec16-like"/>
    <property type="match status" value="1"/>
</dbReference>
<dbReference type="GO" id="GO:0008270">
    <property type="term" value="F:zinc ion binding"/>
    <property type="evidence" value="ECO:0007669"/>
    <property type="project" value="InterPro"/>
</dbReference>
<feature type="region of interest" description="Disordered" evidence="7">
    <location>
        <begin position="1699"/>
        <end position="1785"/>
    </location>
</feature>
<dbReference type="GO" id="GO:0003676">
    <property type="term" value="F:nucleic acid binding"/>
    <property type="evidence" value="ECO:0007669"/>
    <property type="project" value="InterPro"/>
</dbReference>
<feature type="domain" description="Cyclic nucleotide-binding" evidence="8">
    <location>
        <begin position="449"/>
        <end position="517"/>
    </location>
</feature>
<feature type="region of interest" description="Disordered" evidence="7">
    <location>
        <begin position="1199"/>
        <end position="1242"/>
    </location>
</feature>
<dbReference type="GO" id="GO:0007030">
    <property type="term" value="P:Golgi organization"/>
    <property type="evidence" value="ECO:0007669"/>
    <property type="project" value="TreeGrafter"/>
</dbReference>
<dbReference type="InterPro" id="IPR013087">
    <property type="entry name" value="Znf_C2H2_type"/>
</dbReference>
<dbReference type="GO" id="GO:0015031">
    <property type="term" value="P:protein transport"/>
    <property type="evidence" value="ECO:0007669"/>
    <property type="project" value="UniProtKB-KW"/>
</dbReference>
<dbReference type="GO" id="GO:0012507">
    <property type="term" value="C:ER to Golgi transport vesicle membrane"/>
    <property type="evidence" value="ECO:0007669"/>
    <property type="project" value="TreeGrafter"/>
</dbReference>
<feature type="compositionally biased region" description="Polar residues" evidence="7">
    <location>
        <begin position="2008"/>
        <end position="2022"/>
    </location>
</feature>
<keyword evidence="5 6" id="KW-0931">ER-Golgi transport</keyword>
<dbReference type="InterPro" id="IPR024298">
    <property type="entry name" value="Sec16_Sec23-bd"/>
</dbReference>
<feature type="compositionally biased region" description="Basic and acidic residues" evidence="7">
    <location>
        <begin position="1918"/>
        <end position="1927"/>
    </location>
</feature>
<feature type="compositionally biased region" description="Polar residues" evidence="7">
    <location>
        <begin position="1727"/>
        <end position="1738"/>
    </location>
</feature>
<feature type="compositionally biased region" description="Basic and acidic residues" evidence="7">
    <location>
        <begin position="1773"/>
        <end position="1783"/>
    </location>
</feature>
<evidence type="ECO:0000256" key="4">
    <source>
        <dbReference type="ARBA" id="ARBA00022824"/>
    </source>
</evidence>
<name>A0A1R3I7H4_COCAP</name>
<protein>
    <recommendedName>
        <fullName evidence="6">Protein transport protein sec16</fullName>
    </recommendedName>
</protein>
<evidence type="ECO:0000256" key="7">
    <source>
        <dbReference type="SAM" id="MobiDB-lite"/>
    </source>
</evidence>
<dbReference type="GO" id="GO:0070973">
    <property type="term" value="P:protein localization to endoplasmic reticulum exit site"/>
    <property type="evidence" value="ECO:0007669"/>
    <property type="project" value="TreeGrafter"/>
</dbReference>
<feature type="compositionally biased region" description="Low complexity" evidence="7">
    <location>
        <begin position="1499"/>
        <end position="1514"/>
    </location>
</feature>
<dbReference type="PROSITE" id="PS50042">
    <property type="entry name" value="CNMP_BINDING_3"/>
    <property type="match status" value="1"/>
</dbReference>
<dbReference type="EMBL" id="AWWV01010552">
    <property type="protein sequence ID" value="OMO78520.1"/>
    <property type="molecule type" value="Genomic_DNA"/>
</dbReference>
<feature type="compositionally biased region" description="Polar residues" evidence="7">
    <location>
        <begin position="1446"/>
        <end position="1463"/>
    </location>
</feature>
<dbReference type="Proteomes" id="UP000188268">
    <property type="component" value="Unassembled WGS sequence"/>
</dbReference>
<sequence>MASPSFEAEDQVDEDFFDKLVNDDDDFDFTVSNRTSVVQATDSGEVKAFSNLTISETTSAGVDFSFEAEKETGAVGEDGGNSALLDSNEDVLVANESSCAVPSSNVSDSSEKGAVGEHVGISTLVHANEDALVADESCSAVPSNVIDSSEKGAIGEHGGISTLLHGSEDVLVVNESSSAVPSNVNESSDKGMVEEGLLDSGTSKIDSVASDNGVKEVQWSSFNSDTNVNSGGGFRTYSEYFNDLGDNSEDPFAEVGNKDDLATEFNATAGELENSVSDLASSTYLENNDVQYYGVGSEQKVDGQDLSNSQYWENPYPGWRYDPNTGQWYQVEGYDANATTNSQESWAVTQSVGDDLISNQKVDGHSLQQTAQSVMGNLAEDFGNSNDSNWNQISQGNPEYPAHMVFDPQYPGWYYDTIAQEWKMLESYTPAADHSATIDYNQQYQNKNVESYESQALGSQDHVINQGESASNYHQQSSTSFQAYSVSNRGTEVSSETKQLGNLFGSLGLVDNPAQPQNGFEPSRSVAQYDQPSQSFLNNGEVSQFQSPISAHSFPQFNNKTIVQPDQQVHFMPASVDSQKPGNCSQQPFQFGTSFSPSPYEGRSSAGRPPHALVTFGFGGKLIVMRNNDFSPTSSVYGSQGSVGGVVNVLNLIEVVMHNSDAPSFGFGAHDYFHKLCYESFPGPLVGGNIGNKELYKWIDERIANYESSSMGYSGEVLRLLFSLLKISCQHYGKLRSPFGSDQTLKESDYPELAIAKLLGSVKGKGVESIAYGTLKQCLQNLPSEAQMQATALEVQKLLVSGRKKEALEFAQEGQLWGPALVIASQLGDQFYGDTLKLMALKQIIPGSPLRTLCLLMAGQPAEVFSSVSSGGNVPGYITTPNQPGQIGANMLDAWEDNLAVITANRTKDDELVIIHLGDCLWKERGEVAAAHICYLVAEANFEPYSDGARLCLVGADHWNCPRTYVSPEAIQRTELYEYSKVQGNPQFLLLPFQPYKLVYAYMLAEVGKVAESLKYCQAILKSSKTGRAAEVETWKQLVSSLEERLRIHQQGGYNTNLASAKLVGKLLTFFDNTAQRVVGGPPPPPPSTSYSSVHSNGFAHQPGGPKTSSSQQTMALQTLMSPVSIESTIATPSLIPSSSVESTMAMASLMPSASVESTMAMSSLMPSASVKSTMMMPSLMPSASMEPISEWTGQTDLSAMPSRSISEPVFGQSDGKVNSSNEVKSSGTQEKPVESSGSSRLGRFGSQIFQKTFGLVLKSRSHRQVKLGETNKFYYDEKLKRWVEEGAEPPAEEAALPPPPPSASFQNGMNDLSIKDTPKSDSLHTSSDNKSPISSEGSSGIPPMPPSSNQFSARARIGVRSRYVDTFNKGGGSPVNLFQTPSVPSAKPVAGSSPKFFIPSPVTPNEDVVKNTGESMDEAALTNENPATSFKPGVAAAADNDSRRTASWSGSLSDASNLSTSRGLKPPGEAFHAAAAIHPPGVPLDPSAHQSQPAFSYQPQPAAEPQQQVVPDPTAAPANFVGNANFVQRDNPPPQMQPANRGGRRGGKPFRGGTRGHVGKNGPRPGGSAPHNKGPGHSGSKQFSSNGVMLATSNSMLDPGGKAAVVPPSASVPGQATLSAQVPAAPLQPPPRMGWCELCRVDCNRPEILEQHKKGKRHQKNLQALEQQQKLNKVKTEQQSLQVPSSGSEVLQLKKLEGSEEKQQEILPPLGVTNESKNETEHQKDLVNTSEASTSHSVEGKRKLKDPSEAHGRGLKRKMRGGRGGKYMKSNEGPRRPVEPPKPKGGIPFMCELCNVKCESQVVFNSHLAGKKHIANMKRFHGHHAVYGEAGLQALYPPNANAPLASFIPQIQQGVTDPQVVLAQLLTYVLTQAQVSGLAAPQVPLLAATSTPSYLPVSSSENHYTFTQGSLATSEVRMGEAEKSKAENLQQPSLSKAEASPLAGNGKAKNEVTEQQFSIAEIKVPGPAGTQAENGALDSENQVASPPKDNTISATSECLATACKTLLPSTSETDTRSNNNLKELDDDDPEEEEEEDPEEEVEED</sequence>
<dbReference type="GO" id="GO:0070971">
    <property type="term" value="C:endoplasmic reticulum exit site"/>
    <property type="evidence" value="ECO:0007669"/>
    <property type="project" value="TreeGrafter"/>
</dbReference>
<feature type="region of interest" description="Disordered" evidence="7">
    <location>
        <begin position="1373"/>
        <end position="1609"/>
    </location>
</feature>
<feature type="compositionally biased region" description="Basic and acidic residues" evidence="7">
    <location>
        <begin position="1314"/>
        <end position="1323"/>
    </location>
</feature>
<feature type="compositionally biased region" description="Polar residues" evidence="7">
    <location>
        <begin position="1580"/>
        <end position="1597"/>
    </location>
</feature>
<dbReference type="OrthoDB" id="8918678at2759"/>
<keyword evidence="4 6" id="KW-0256">Endoplasmic reticulum</keyword>
<feature type="compositionally biased region" description="Basic and acidic residues" evidence="7">
    <location>
        <begin position="1739"/>
        <end position="1753"/>
    </location>
</feature>
<dbReference type="GO" id="GO:0016192">
    <property type="term" value="P:vesicle-mediated transport"/>
    <property type="evidence" value="ECO:0007669"/>
    <property type="project" value="UniProtKB-KW"/>
</dbReference>
<evidence type="ECO:0000256" key="1">
    <source>
        <dbReference type="ARBA" id="ARBA00004240"/>
    </source>
</evidence>
<proteinExistence type="inferred from homology"/>
<organism evidence="9 10">
    <name type="scientific">Corchorus capsularis</name>
    <name type="common">Jute</name>
    <dbReference type="NCBI Taxonomy" id="210143"/>
    <lineage>
        <taxon>Eukaryota</taxon>
        <taxon>Viridiplantae</taxon>
        <taxon>Streptophyta</taxon>
        <taxon>Embryophyta</taxon>
        <taxon>Tracheophyta</taxon>
        <taxon>Spermatophyta</taxon>
        <taxon>Magnoliopsida</taxon>
        <taxon>eudicotyledons</taxon>
        <taxon>Gunneridae</taxon>
        <taxon>Pentapetalae</taxon>
        <taxon>rosids</taxon>
        <taxon>malvids</taxon>
        <taxon>Malvales</taxon>
        <taxon>Malvaceae</taxon>
        <taxon>Grewioideae</taxon>
        <taxon>Apeibeae</taxon>
        <taxon>Corchorus</taxon>
    </lineage>
</organism>
<feature type="region of interest" description="Disordered" evidence="7">
    <location>
        <begin position="1965"/>
        <end position="1993"/>
    </location>
</feature>
<dbReference type="Gene3D" id="3.30.160.60">
    <property type="entry name" value="Classic Zinc Finger"/>
    <property type="match status" value="2"/>
</dbReference>
<feature type="compositionally biased region" description="Acidic residues" evidence="7">
    <location>
        <begin position="2025"/>
        <end position="2045"/>
    </location>
</feature>
<feature type="region of interest" description="Disordered" evidence="7">
    <location>
        <begin position="1078"/>
        <end position="1114"/>
    </location>
</feature>
<dbReference type="Gramene" id="OMO78520">
    <property type="protein sequence ID" value="OMO78520"/>
    <property type="gene ID" value="CCACVL1_14331"/>
</dbReference>
<dbReference type="SMART" id="SM00451">
    <property type="entry name" value="ZnF_U1"/>
    <property type="match status" value="2"/>
</dbReference>
<dbReference type="PANTHER" id="PTHR13402:SF17">
    <property type="entry name" value="PROTEIN TRANSPORT PROTEIN SEC16"/>
    <property type="match status" value="1"/>
</dbReference>
<keyword evidence="10" id="KW-1185">Reference proteome</keyword>
<evidence type="ECO:0000313" key="10">
    <source>
        <dbReference type="Proteomes" id="UP000188268"/>
    </source>
</evidence>
<feature type="compositionally biased region" description="Polar residues" evidence="7">
    <location>
        <begin position="1216"/>
        <end position="1230"/>
    </location>
</feature>
<feature type="compositionally biased region" description="Basic and acidic residues" evidence="7">
    <location>
        <begin position="1717"/>
        <end position="1726"/>
    </location>
</feature>
<dbReference type="Pfam" id="PF12931">
    <property type="entry name" value="TPR_Sec16"/>
    <property type="match status" value="1"/>
</dbReference>
<keyword evidence="6" id="KW-0653">Protein transport</keyword>
<evidence type="ECO:0000259" key="8">
    <source>
        <dbReference type="PROSITE" id="PS50042"/>
    </source>
</evidence>
<comment type="subcellular location">
    <subcellularLocation>
        <location evidence="1">Endoplasmic reticulum</location>
    </subcellularLocation>
    <subcellularLocation>
        <location evidence="6">Golgi apparatus membrane</location>
    </subcellularLocation>
</comment>
<evidence type="ECO:0000313" key="9">
    <source>
        <dbReference type="EMBL" id="OMO78520.1"/>
    </source>
</evidence>
<dbReference type="Pfam" id="PF12874">
    <property type="entry name" value="zf-met"/>
    <property type="match status" value="2"/>
</dbReference>
<evidence type="ECO:0000256" key="3">
    <source>
        <dbReference type="ARBA" id="ARBA00022448"/>
    </source>
</evidence>
<dbReference type="SUPFAM" id="SSF57667">
    <property type="entry name" value="beta-beta-alpha zinc fingers"/>
    <property type="match status" value="2"/>
</dbReference>
<keyword evidence="6" id="KW-0333">Golgi apparatus</keyword>
<dbReference type="InterPro" id="IPR036236">
    <property type="entry name" value="Znf_C2H2_sf"/>
</dbReference>
<feature type="compositionally biased region" description="Polar residues" evidence="7">
    <location>
        <begin position="1980"/>
        <end position="1993"/>
    </location>
</feature>
<evidence type="ECO:0000256" key="2">
    <source>
        <dbReference type="ARBA" id="ARBA00005927"/>
    </source>
</evidence>
<dbReference type="PANTHER" id="PTHR13402">
    <property type="entry name" value="RGPR-RELATED"/>
    <property type="match status" value="1"/>
</dbReference>
<dbReference type="Gene3D" id="1.25.40.1030">
    <property type="match status" value="1"/>
</dbReference>
<comment type="similarity">
    <text evidence="2 6">Belongs to the SEC16 family.</text>
</comment>
<dbReference type="OMA" id="LNEHAHQ"/>
<feature type="compositionally biased region" description="Low complexity" evidence="7">
    <location>
        <begin position="1332"/>
        <end position="1342"/>
    </location>
</feature>